<evidence type="ECO:0000313" key="1">
    <source>
        <dbReference type="EMBL" id="EIE85303.1"/>
    </source>
</evidence>
<name>I1CA23_RHIO9</name>
<organism evidence="1 2">
    <name type="scientific">Rhizopus delemar (strain RA 99-880 / ATCC MYA-4621 / FGSC 9543 / NRRL 43880)</name>
    <name type="common">Mucormycosis agent</name>
    <name type="synonym">Rhizopus arrhizus var. delemar</name>
    <dbReference type="NCBI Taxonomy" id="246409"/>
    <lineage>
        <taxon>Eukaryota</taxon>
        <taxon>Fungi</taxon>
        <taxon>Fungi incertae sedis</taxon>
        <taxon>Mucoromycota</taxon>
        <taxon>Mucoromycotina</taxon>
        <taxon>Mucoromycetes</taxon>
        <taxon>Mucorales</taxon>
        <taxon>Mucorineae</taxon>
        <taxon>Rhizopodaceae</taxon>
        <taxon>Rhizopus</taxon>
    </lineage>
</organism>
<dbReference type="AlphaFoldDB" id="I1CA23"/>
<dbReference type="RefSeq" id="XP_067520699.1">
    <property type="nucleotide sequence ID" value="XM_067664598.1"/>
</dbReference>
<dbReference type="VEuPathDB" id="FungiDB:RO3G_10013"/>
<evidence type="ECO:0000313" key="2">
    <source>
        <dbReference type="Proteomes" id="UP000009138"/>
    </source>
</evidence>
<dbReference type="EMBL" id="CH476738">
    <property type="protein sequence ID" value="EIE85303.1"/>
    <property type="molecule type" value="Genomic_DNA"/>
</dbReference>
<dbReference type="Proteomes" id="UP000009138">
    <property type="component" value="Unassembled WGS sequence"/>
</dbReference>
<keyword evidence="2" id="KW-1185">Reference proteome</keyword>
<reference evidence="1 2" key="1">
    <citation type="journal article" date="2009" name="PLoS Genet.">
        <title>Genomic analysis of the basal lineage fungus Rhizopus oryzae reveals a whole-genome duplication.</title>
        <authorList>
            <person name="Ma L.-J."/>
            <person name="Ibrahim A.S."/>
            <person name="Skory C."/>
            <person name="Grabherr M.G."/>
            <person name="Burger G."/>
            <person name="Butler M."/>
            <person name="Elias M."/>
            <person name="Idnurm A."/>
            <person name="Lang B.F."/>
            <person name="Sone T."/>
            <person name="Abe A."/>
            <person name="Calvo S.E."/>
            <person name="Corrochano L.M."/>
            <person name="Engels R."/>
            <person name="Fu J."/>
            <person name="Hansberg W."/>
            <person name="Kim J.-M."/>
            <person name="Kodira C.D."/>
            <person name="Koehrsen M.J."/>
            <person name="Liu B."/>
            <person name="Miranda-Saavedra D."/>
            <person name="O'Leary S."/>
            <person name="Ortiz-Castellanos L."/>
            <person name="Poulter R."/>
            <person name="Rodriguez-Romero J."/>
            <person name="Ruiz-Herrera J."/>
            <person name="Shen Y.-Q."/>
            <person name="Zeng Q."/>
            <person name="Galagan J."/>
            <person name="Birren B.W."/>
            <person name="Cuomo C.A."/>
            <person name="Wickes B.L."/>
        </authorList>
    </citation>
    <scope>NUCLEOTIDE SEQUENCE [LARGE SCALE GENOMIC DNA]</scope>
    <source>
        <strain evidence="2">RA 99-880 / ATCC MYA-4621 / FGSC 9543 / NRRL 43880</strain>
    </source>
</reference>
<sequence>MSPDGGTLHPVSLADPAENIKINICVRTPGPKKSQIQQLIYNGDAEILSRKTWDTLEKTEYAGRLG</sequence>
<dbReference type="InParanoid" id="I1CA23"/>
<gene>
    <name evidence="1" type="ORF">RO3G_10013</name>
</gene>
<accession>I1CA23</accession>
<protein>
    <submittedName>
        <fullName evidence="1">Uncharacterized protein</fullName>
    </submittedName>
</protein>
<dbReference type="GeneID" id="93616979"/>
<proteinExistence type="predicted"/>